<keyword evidence="3" id="KW-1185">Reference proteome</keyword>
<dbReference type="Proteomes" id="UP000011761">
    <property type="component" value="Unassembled WGS sequence"/>
</dbReference>
<reference evidence="2 3" key="1">
    <citation type="journal article" date="2012" name="PLoS Pathog.">
        <title>Diverse lifestyles and strategies of plant pathogenesis encoded in the genomes of eighteen Dothideomycetes fungi.</title>
        <authorList>
            <person name="Ohm R.A."/>
            <person name="Feau N."/>
            <person name="Henrissat B."/>
            <person name="Schoch C.L."/>
            <person name="Horwitz B.A."/>
            <person name="Barry K.W."/>
            <person name="Condon B.J."/>
            <person name="Copeland A.C."/>
            <person name="Dhillon B."/>
            <person name="Glaser F."/>
            <person name="Hesse C.N."/>
            <person name="Kosti I."/>
            <person name="LaButti K."/>
            <person name="Lindquist E.A."/>
            <person name="Lucas S."/>
            <person name="Salamov A.A."/>
            <person name="Bradshaw R.E."/>
            <person name="Ciuffetti L."/>
            <person name="Hamelin R.C."/>
            <person name="Kema G.H.J."/>
            <person name="Lawrence C."/>
            <person name="Scott J.A."/>
            <person name="Spatafora J.W."/>
            <person name="Turgeon B.G."/>
            <person name="de Wit P.J.G.M."/>
            <person name="Zhong S."/>
            <person name="Goodwin S.B."/>
            <person name="Grigoriev I.V."/>
        </authorList>
    </citation>
    <scope>NUCLEOTIDE SEQUENCE [LARGE SCALE GENOMIC DNA]</scope>
    <source>
        <strain evidence="2 3">UAMH 10762</strain>
    </source>
</reference>
<evidence type="ECO:0000313" key="2">
    <source>
        <dbReference type="EMBL" id="EMC93118.1"/>
    </source>
</evidence>
<organism evidence="2 3">
    <name type="scientific">Baudoinia panamericana (strain UAMH 10762)</name>
    <name type="common">Angels' share fungus</name>
    <name type="synonym">Baudoinia compniacensis (strain UAMH 10762)</name>
    <dbReference type="NCBI Taxonomy" id="717646"/>
    <lineage>
        <taxon>Eukaryota</taxon>
        <taxon>Fungi</taxon>
        <taxon>Dikarya</taxon>
        <taxon>Ascomycota</taxon>
        <taxon>Pezizomycotina</taxon>
        <taxon>Dothideomycetes</taxon>
        <taxon>Dothideomycetidae</taxon>
        <taxon>Mycosphaerellales</taxon>
        <taxon>Teratosphaeriaceae</taxon>
        <taxon>Baudoinia</taxon>
    </lineage>
</organism>
<feature type="chain" id="PRO_5004021325" description="Ubiquitin 3 binding protein But2 C-terminal domain-containing protein" evidence="1">
    <location>
        <begin position="19"/>
        <end position="211"/>
    </location>
</feature>
<proteinExistence type="predicted"/>
<dbReference type="KEGG" id="bcom:BAUCODRAFT_158882"/>
<evidence type="ECO:0000313" key="3">
    <source>
        <dbReference type="Proteomes" id="UP000011761"/>
    </source>
</evidence>
<accession>M2MNT6</accession>
<dbReference type="HOGENOM" id="CLU_1467964_0_0_1"/>
<gene>
    <name evidence="2" type="ORF">BAUCODRAFT_158882</name>
</gene>
<dbReference type="OrthoDB" id="4820608at2759"/>
<sequence>MARTFSVLTALFAAYVSGASLGERNGIYSSCKSYDDTYDNIAVLTGTLPQLNPITLYNGLTYEAWQTSQPTNGVIAHSKPNVAAAAMEGDLVQLGVVTLNPFGSMTLAPGTKAFDAKSFFFGCVVDLEQAAATISSGCTISVTAFTIYGQQVPVATFAFAPTMEIGNPLTFAQLPSTFSLLKNITFGIADASVATAQTVLDIDDFVHCNYS</sequence>
<dbReference type="eggNOG" id="ENOG502T2XC">
    <property type="taxonomic scope" value="Eukaryota"/>
</dbReference>
<dbReference type="EMBL" id="KB445560">
    <property type="protein sequence ID" value="EMC93118.1"/>
    <property type="molecule type" value="Genomic_DNA"/>
</dbReference>
<dbReference type="AlphaFoldDB" id="M2MNT6"/>
<dbReference type="GeneID" id="19109360"/>
<evidence type="ECO:0008006" key="4">
    <source>
        <dbReference type="Google" id="ProtNLM"/>
    </source>
</evidence>
<dbReference type="RefSeq" id="XP_007679421.1">
    <property type="nucleotide sequence ID" value="XM_007681231.1"/>
</dbReference>
<feature type="signal peptide" evidence="1">
    <location>
        <begin position="1"/>
        <end position="18"/>
    </location>
</feature>
<keyword evidence="1" id="KW-0732">Signal</keyword>
<name>M2MNT6_BAUPA</name>
<protein>
    <recommendedName>
        <fullName evidence="4">Ubiquitin 3 binding protein But2 C-terminal domain-containing protein</fullName>
    </recommendedName>
</protein>
<evidence type="ECO:0000256" key="1">
    <source>
        <dbReference type="SAM" id="SignalP"/>
    </source>
</evidence>